<dbReference type="PANTHER" id="PTHR37848:SF1">
    <property type="entry name" value="SUN DOMAIN-CONTAINING PROTEIN"/>
    <property type="match status" value="1"/>
</dbReference>
<protein>
    <submittedName>
        <fullName evidence="3">Uncharacterized protein</fullName>
    </submittedName>
</protein>
<keyword evidence="2" id="KW-0472">Membrane</keyword>
<dbReference type="PANTHER" id="PTHR37848">
    <property type="entry name" value="EXPRESSED PROTEIN"/>
    <property type="match status" value="1"/>
</dbReference>
<feature type="region of interest" description="Disordered" evidence="1">
    <location>
        <begin position="84"/>
        <end position="103"/>
    </location>
</feature>
<dbReference type="EMBL" id="JADGIZ020000074">
    <property type="protein sequence ID" value="KAL2912194.1"/>
    <property type="molecule type" value="Genomic_DNA"/>
</dbReference>
<evidence type="ECO:0000313" key="3">
    <source>
        <dbReference type="EMBL" id="KAL2912194.1"/>
    </source>
</evidence>
<keyword evidence="5" id="KW-1185">Reference proteome</keyword>
<dbReference type="Proteomes" id="UP001527925">
    <property type="component" value="Unassembled WGS sequence"/>
</dbReference>
<keyword evidence="2" id="KW-0812">Transmembrane</keyword>
<organism evidence="3 5">
    <name type="scientific">Polyrhizophydium stewartii</name>
    <dbReference type="NCBI Taxonomy" id="2732419"/>
    <lineage>
        <taxon>Eukaryota</taxon>
        <taxon>Fungi</taxon>
        <taxon>Fungi incertae sedis</taxon>
        <taxon>Chytridiomycota</taxon>
        <taxon>Chytridiomycota incertae sedis</taxon>
        <taxon>Chytridiomycetes</taxon>
        <taxon>Rhizophydiales</taxon>
        <taxon>Rhizophydiales incertae sedis</taxon>
        <taxon>Polyrhizophydium</taxon>
    </lineage>
</organism>
<proteinExistence type="predicted"/>
<evidence type="ECO:0000313" key="4">
    <source>
        <dbReference type="EMBL" id="KAL2914199.1"/>
    </source>
</evidence>
<reference evidence="3 5" key="1">
    <citation type="submission" date="2023-09" db="EMBL/GenBank/DDBJ databases">
        <title>Pangenome analysis of Batrachochytrium dendrobatidis and related Chytrids.</title>
        <authorList>
            <person name="Yacoub M.N."/>
            <person name="Stajich J.E."/>
            <person name="James T.Y."/>
        </authorList>
    </citation>
    <scope>NUCLEOTIDE SEQUENCE [LARGE SCALE GENOMIC DNA]</scope>
    <source>
        <strain evidence="3 5">JEL0888</strain>
    </source>
</reference>
<evidence type="ECO:0000313" key="5">
    <source>
        <dbReference type="Proteomes" id="UP001527925"/>
    </source>
</evidence>
<evidence type="ECO:0000256" key="1">
    <source>
        <dbReference type="SAM" id="MobiDB-lite"/>
    </source>
</evidence>
<dbReference type="EMBL" id="JADGIZ020000036">
    <property type="protein sequence ID" value="KAL2914199.1"/>
    <property type="molecule type" value="Genomic_DNA"/>
</dbReference>
<evidence type="ECO:0000256" key="2">
    <source>
        <dbReference type="SAM" id="Phobius"/>
    </source>
</evidence>
<feature type="region of interest" description="Disordered" evidence="1">
    <location>
        <begin position="17"/>
        <end position="73"/>
    </location>
</feature>
<name>A0ABR4MY82_9FUNG</name>
<gene>
    <name evidence="4" type="ORF">HK105_206293</name>
    <name evidence="3" type="ORF">HK105_208327</name>
</gene>
<feature type="compositionally biased region" description="Low complexity" evidence="1">
    <location>
        <begin position="17"/>
        <end position="39"/>
    </location>
</feature>
<comment type="caution">
    <text evidence="3">The sequence shown here is derived from an EMBL/GenBank/DDBJ whole genome shotgun (WGS) entry which is preliminary data.</text>
</comment>
<feature type="transmembrane region" description="Helical" evidence="2">
    <location>
        <begin position="311"/>
        <end position="332"/>
    </location>
</feature>
<accession>A0ABR4MY82</accession>
<keyword evidence="2" id="KW-1133">Transmembrane helix</keyword>
<sequence>MSSQATGTWSAAATLPGAFPLSSAGAGSASGLSASDAFAPAHDRKPKGTESNSQLTAPASALSPHHQPPPPRYEDVLAETVLSGDTAPSAPPMPEDRLLQSDTGLPPDYFDVSIVPPGSILLPHAVAPLQESSAASWELAAFHKGIESFDSRLQSNPDELWRFFLTNTAKPRMRIKIKGTHEETRYVSETKSDGTTTTTTKRETVADFDISLDVTHHVCDFWSRIVCVPKRNHDPMTLRETIEDFTRSSNILKEIHMEKKPVWDYEDLARAIRYAVRATGYNEDISIEFPLEMHRVSVYSNHQISRLAQYFWVWVLLAITCLWLIAWPAFWLARKRVQTKIVCEYPMAIAGADLYSRNYYLIQDLVVHRAFKDVAAL</sequence>